<dbReference type="Pfam" id="PF00560">
    <property type="entry name" value="LRR_1"/>
    <property type="match status" value="1"/>
</dbReference>
<keyword evidence="1" id="KW-0433">Leucine-rich repeat</keyword>
<dbReference type="PANTHER" id="PTHR48051:SF54">
    <property type="entry name" value="LEUCINE-RICH REPEAT-CONTAINING PROTEIN"/>
    <property type="match status" value="1"/>
</dbReference>
<keyword evidence="5" id="KW-0812">Transmembrane</keyword>
<dbReference type="InterPro" id="IPR032675">
    <property type="entry name" value="LRR_dom_sf"/>
</dbReference>
<dbReference type="Gene3D" id="3.40.50.300">
    <property type="entry name" value="P-loop containing nucleotide triphosphate hydrolases"/>
    <property type="match status" value="1"/>
</dbReference>
<dbReference type="Pfam" id="PF25497">
    <property type="entry name" value="COR-B"/>
    <property type="match status" value="1"/>
</dbReference>
<dbReference type="InterPro" id="IPR027417">
    <property type="entry name" value="P-loop_NTPase"/>
</dbReference>
<dbReference type="Pfam" id="PF08477">
    <property type="entry name" value="Roc"/>
    <property type="match status" value="1"/>
</dbReference>
<dbReference type="InterPro" id="IPR050216">
    <property type="entry name" value="LRR_domain-containing"/>
</dbReference>
<reference evidence="8" key="1">
    <citation type="submission" date="2016-11" db="UniProtKB">
        <authorList>
            <consortium name="WormBaseParasite"/>
        </authorList>
    </citation>
    <scope>IDENTIFICATION</scope>
</reference>
<dbReference type="Proteomes" id="UP000095283">
    <property type="component" value="Unplaced"/>
</dbReference>
<dbReference type="GO" id="GO:0005737">
    <property type="term" value="C:cytoplasm"/>
    <property type="evidence" value="ECO:0007669"/>
    <property type="project" value="TreeGrafter"/>
</dbReference>
<keyword evidence="5" id="KW-0472">Membrane</keyword>
<feature type="domain" description="Roc" evidence="6">
    <location>
        <begin position="164"/>
        <end position="360"/>
    </location>
</feature>
<accession>A0A1I7XMP7</accession>
<dbReference type="WBParaSite" id="Hba_19007">
    <property type="protein sequence ID" value="Hba_19007"/>
    <property type="gene ID" value="Hba_19007"/>
</dbReference>
<name>A0A1I7XMP7_HETBA</name>
<keyword evidence="3" id="KW-0547">Nucleotide-binding</keyword>
<dbReference type="InterPro" id="IPR057263">
    <property type="entry name" value="COR-B"/>
</dbReference>
<feature type="region of interest" description="Disordered" evidence="4">
    <location>
        <begin position="1"/>
        <end position="33"/>
    </location>
</feature>
<dbReference type="PANTHER" id="PTHR48051">
    <property type="match status" value="1"/>
</dbReference>
<dbReference type="InterPro" id="IPR020859">
    <property type="entry name" value="ROC"/>
</dbReference>
<evidence type="ECO:0000259" key="6">
    <source>
        <dbReference type="PROSITE" id="PS51424"/>
    </source>
</evidence>
<dbReference type="Gene3D" id="3.30.70.1390">
    <property type="entry name" value="ROC domain from the Parkinson's disease-associated leucine-rich repeat kinase 2"/>
    <property type="match status" value="1"/>
</dbReference>
<evidence type="ECO:0000256" key="2">
    <source>
        <dbReference type="ARBA" id="ARBA00022737"/>
    </source>
</evidence>
<dbReference type="GO" id="GO:0000166">
    <property type="term" value="F:nucleotide binding"/>
    <property type="evidence" value="ECO:0007669"/>
    <property type="project" value="UniProtKB-KW"/>
</dbReference>
<evidence type="ECO:0000256" key="1">
    <source>
        <dbReference type="ARBA" id="ARBA00022614"/>
    </source>
</evidence>
<protein>
    <submittedName>
        <fullName evidence="8">Roc domain-containing protein</fullName>
    </submittedName>
</protein>
<evidence type="ECO:0000313" key="8">
    <source>
        <dbReference type="WBParaSite" id="Hba_19007"/>
    </source>
</evidence>
<evidence type="ECO:0000256" key="4">
    <source>
        <dbReference type="SAM" id="MobiDB-lite"/>
    </source>
</evidence>
<proteinExistence type="predicted"/>
<keyword evidence="2" id="KW-0677">Repeat</keyword>
<keyword evidence="7" id="KW-1185">Reference proteome</keyword>
<dbReference type="SUPFAM" id="SSF52058">
    <property type="entry name" value="L domain-like"/>
    <property type="match status" value="1"/>
</dbReference>
<dbReference type="SUPFAM" id="SSF52540">
    <property type="entry name" value="P-loop containing nucleoside triphosphate hydrolases"/>
    <property type="match status" value="1"/>
</dbReference>
<organism evidence="7 8">
    <name type="scientific">Heterorhabditis bacteriophora</name>
    <name type="common">Entomopathogenic nematode worm</name>
    <dbReference type="NCBI Taxonomy" id="37862"/>
    <lineage>
        <taxon>Eukaryota</taxon>
        <taxon>Metazoa</taxon>
        <taxon>Ecdysozoa</taxon>
        <taxon>Nematoda</taxon>
        <taxon>Chromadorea</taxon>
        <taxon>Rhabditida</taxon>
        <taxon>Rhabditina</taxon>
        <taxon>Rhabditomorpha</taxon>
        <taxon>Strongyloidea</taxon>
        <taxon>Heterorhabditidae</taxon>
        <taxon>Heterorhabditis</taxon>
    </lineage>
</organism>
<evidence type="ECO:0000313" key="7">
    <source>
        <dbReference type="Proteomes" id="UP000095283"/>
    </source>
</evidence>
<dbReference type="InterPro" id="IPR001611">
    <property type="entry name" value="Leu-rich_rpt"/>
</dbReference>
<feature type="transmembrane region" description="Helical" evidence="5">
    <location>
        <begin position="548"/>
        <end position="571"/>
    </location>
</feature>
<sequence length="746" mass="85043">MVRRPNSPVRNHRSRSKSAVRSQRSLSVSRHQTSDTQLEEACLHKRHDTLEWLKTFNVSGNQLNLFQVCINGKILFPGLTTLDLSYNNLKMVPSNLSRISGLSVLNLSDNKDIHELPPELGMLSRLWSLSVKGCQLKDPLDSMVNMENCKTVEIVAYLKTILEESKTYRHLRLLILGEDGVGKSLLWESLRGEAIQKRHASQTENVRIAEWKFEAKRSKGETSSGPVGFTAWDFCGQVRVHSKSSFREYYSTHQYFLTRRTLYIVVWRVTDDEMALTNTRAPNASVILVATHVDHVSSNPNKFPSGFLENVEAKVKSRFMISDADKRGLPRVIDLLFVSTKSKHDIKMLLSVIYKCAWEVRIGKERALDQQIPSSYVALMKVYNSNSDKLIGFSYVRFLNFYFSRTLISITFLFKVSRVGFRKSRSSSLIHSFLRISTDDVNVSVEKIMPPRCADIILTFAYNKVHQLRRIYVMSYIPTGFWSRLITRIIGDQNVSQAIEEIFIAQSKQNITLLKDISNGHLKAEWMIWQTGIEMLVKGHSLFVLKQFFSQVINSMSYVLLLPFTICLIYIKKIVMQTDMEGASRLLALVVDLVDTLLEDWYPSLGTRFVHTSEGDLLVNRFVPCSHCASLAGSIERRSYDDADIDTRNDSSSNVRGSKTMGDIRSMRIVHCFSIEECMLAGREFGWLECPSHGGVHMRDIAPDTVVFLDIEGSLQITGENIRRGRMLGRGAFGFVFRANIRMMVC</sequence>
<evidence type="ECO:0000256" key="3">
    <source>
        <dbReference type="ARBA" id="ARBA00022741"/>
    </source>
</evidence>
<feature type="compositionally biased region" description="Polar residues" evidence="4">
    <location>
        <begin position="19"/>
        <end position="33"/>
    </location>
</feature>
<keyword evidence="5" id="KW-1133">Transmembrane helix</keyword>
<dbReference type="Gene3D" id="3.80.10.10">
    <property type="entry name" value="Ribonuclease Inhibitor"/>
    <property type="match status" value="1"/>
</dbReference>
<evidence type="ECO:0000256" key="5">
    <source>
        <dbReference type="SAM" id="Phobius"/>
    </source>
</evidence>
<dbReference type="PROSITE" id="PS51424">
    <property type="entry name" value="ROC"/>
    <property type="match status" value="1"/>
</dbReference>
<dbReference type="AlphaFoldDB" id="A0A1I7XMP7"/>